<protein>
    <recommendedName>
        <fullName evidence="6">UNC93-like protein MFSD11</fullName>
    </recommendedName>
    <alternativeName>
        <fullName evidence="7">Major facilitator superfamily domain-containing protein 11</fullName>
    </alternativeName>
</protein>
<feature type="transmembrane region" description="Helical" evidence="9">
    <location>
        <begin position="213"/>
        <end position="234"/>
    </location>
</feature>
<dbReference type="STRING" id="946362.F2UDC9"/>
<dbReference type="InterPro" id="IPR044771">
    <property type="entry name" value="UN933_plant"/>
</dbReference>
<gene>
    <name evidence="10" type="ORF">PTSG_12375</name>
</gene>
<evidence type="ECO:0000256" key="4">
    <source>
        <dbReference type="ARBA" id="ARBA00023136"/>
    </source>
</evidence>
<keyword evidence="4 9" id="KW-0472">Membrane</keyword>
<dbReference type="PANTHER" id="PTHR23294:SF0">
    <property type="entry name" value="UNC93-LIKE PROTEIN MFSD11"/>
    <property type="match status" value="1"/>
</dbReference>
<dbReference type="PANTHER" id="PTHR23294">
    <property type="entry name" value="ET TRANSLATION PRODUCT-RELATED"/>
    <property type="match status" value="1"/>
</dbReference>
<feature type="transmembrane region" description="Helical" evidence="9">
    <location>
        <begin position="334"/>
        <end position="355"/>
    </location>
</feature>
<feature type="compositionally biased region" description="Basic and acidic residues" evidence="8">
    <location>
        <begin position="476"/>
        <end position="486"/>
    </location>
</feature>
<proteinExistence type="predicted"/>
<dbReference type="EMBL" id="GL832969">
    <property type="protein sequence ID" value="EGD74624.1"/>
    <property type="molecule type" value="Genomic_DNA"/>
</dbReference>
<evidence type="ECO:0000313" key="11">
    <source>
        <dbReference type="Proteomes" id="UP000007799"/>
    </source>
</evidence>
<feature type="transmembrane region" description="Helical" evidence="9">
    <location>
        <begin position="96"/>
        <end position="114"/>
    </location>
</feature>
<feature type="transmembrane region" description="Helical" evidence="9">
    <location>
        <begin position="367"/>
        <end position="393"/>
    </location>
</feature>
<dbReference type="eggNOG" id="KOG3098">
    <property type="taxonomic scope" value="Eukaryota"/>
</dbReference>
<comment type="subcellular location">
    <subcellularLocation>
        <location evidence="1">Membrane</location>
        <topology evidence="1">Multi-pass membrane protein</topology>
    </subcellularLocation>
</comment>
<dbReference type="Pfam" id="PF05978">
    <property type="entry name" value="UNC-93"/>
    <property type="match status" value="1"/>
</dbReference>
<dbReference type="GO" id="GO:0016020">
    <property type="term" value="C:membrane"/>
    <property type="evidence" value="ECO:0007669"/>
    <property type="project" value="UniProtKB-SubCell"/>
</dbReference>
<feature type="transmembrane region" description="Helical" evidence="9">
    <location>
        <begin position="152"/>
        <end position="173"/>
    </location>
</feature>
<evidence type="ECO:0000256" key="2">
    <source>
        <dbReference type="ARBA" id="ARBA00022692"/>
    </source>
</evidence>
<feature type="compositionally biased region" description="Basic and acidic residues" evidence="8">
    <location>
        <begin position="7"/>
        <end position="25"/>
    </location>
</feature>
<feature type="region of interest" description="Disordered" evidence="8">
    <location>
        <begin position="1"/>
        <end position="61"/>
    </location>
</feature>
<feature type="compositionally biased region" description="Low complexity" evidence="8">
    <location>
        <begin position="50"/>
        <end position="61"/>
    </location>
</feature>
<feature type="transmembrane region" description="Helical" evidence="9">
    <location>
        <begin position="405"/>
        <end position="427"/>
    </location>
</feature>
<dbReference type="RefSeq" id="XP_004992881.1">
    <property type="nucleotide sequence ID" value="XM_004992824.1"/>
</dbReference>
<keyword evidence="11" id="KW-1185">Reference proteome</keyword>
<evidence type="ECO:0000256" key="5">
    <source>
        <dbReference type="ARBA" id="ARBA00023180"/>
    </source>
</evidence>
<feature type="transmembrane region" description="Helical" evidence="9">
    <location>
        <begin position="185"/>
        <end position="207"/>
    </location>
</feature>
<dbReference type="GO" id="GO:0055075">
    <property type="term" value="P:potassium ion homeostasis"/>
    <property type="evidence" value="ECO:0007669"/>
    <property type="project" value="InterPro"/>
</dbReference>
<reference evidence="10" key="1">
    <citation type="submission" date="2009-08" db="EMBL/GenBank/DDBJ databases">
        <title>Annotation of Salpingoeca rosetta.</title>
        <authorList>
            <consortium name="The Broad Institute Genome Sequencing Platform"/>
            <person name="Russ C."/>
            <person name="Cuomo C."/>
            <person name="Burger G."/>
            <person name="Gray M.W."/>
            <person name="Holland P.W.H."/>
            <person name="King N."/>
            <person name="Lang F.B.F."/>
            <person name="Roger A.J."/>
            <person name="Ruiz-Trillo I."/>
            <person name="Young S.K."/>
            <person name="Zeng Q."/>
            <person name="Gargeya S."/>
            <person name="Alvarado L."/>
            <person name="Berlin A."/>
            <person name="Chapman S.B."/>
            <person name="Chen Z."/>
            <person name="Freedman E."/>
            <person name="Gellesch M."/>
            <person name="Goldberg J."/>
            <person name="Griggs A."/>
            <person name="Gujja S."/>
            <person name="Heilman E."/>
            <person name="Heiman D."/>
            <person name="Howarth C."/>
            <person name="Mehta T."/>
            <person name="Neiman D."/>
            <person name="Pearson M."/>
            <person name="Roberts A."/>
            <person name="Saif S."/>
            <person name="Shea T."/>
            <person name="Shenoy N."/>
            <person name="Sisk P."/>
            <person name="Stolte C."/>
            <person name="Sykes S."/>
            <person name="White J."/>
            <person name="Yandava C."/>
            <person name="Haas B."/>
            <person name="Nusbaum C."/>
            <person name="Birren B."/>
        </authorList>
    </citation>
    <scope>NUCLEOTIDE SEQUENCE [LARGE SCALE GENOMIC DNA]</scope>
    <source>
        <strain evidence="10">ATCC 50818</strain>
    </source>
</reference>
<dbReference type="InterPro" id="IPR010291">
    <property type="entry name" value="Ion_channel_UNC-93"/>
</dbReference>
<keyword evidence="3 9" id="KW-1133">Transmembrane helix</keyword>
<feature type="transmembrane region" description="Helical" evidence="9">
    <location>
        <begin position="67"/>
        <end position="84"/>
    </location>
</feature>
<evidence type="ECO:0000313" key="10">
    <source>
        <dbReference type="EMBL" id="EGD74624.1"/>
    </source>
</evidence>
<sequence>MMEACDNSDRRRDRRREEDRAERGEGGGSDSGGGEGRYNAASDEQQPLLSSSSASSTSGSPRTPSQVYAVSLAFFVLFLAYNSLQNYTTSLLPNGLGNQSLAILYISVPFFCFTGPPIVQRLGEKWTMVLGSSTYILFMGSLIKVIPALVKAASVVIGFGAAILWIAVGPYITKASTTDTVGRNNGIFWGIFQFSNVIGNIGAYFIFDNLGGSTALFLALTAIGGLAVIIFCFIKPTSKFSTQYHHQNSEALLEEKRTVWEDVKATLVILQTNEMLLLLYMFLFTGLELAFWSGEFPQLLDASVIGLVLCFAGVGEIAGSLFTNRLSDRLGCSLMLGVGAVVYAAGLTLVSFIHLDPPGTRPLWKGASWMAYVSAFAFGVGDSCLNTQVYALLGKLTKGATAVKAFTVFQIFQNLGSALGFFLGTQLPMHGHNASLAQVYIQALILLIGTVFFIRVDVQHSRKTKRRQQQEQQEQAAREAKSTDSHHHGHHHHHHHHDHDHHHHVGVNRANGMHA</sequence>
<organism evidence="11">
    <name type="scientific">Salpingoeca rosetta (strain ATCC 50818 / BSB-021)</name>
    <dbReference type="NCBI Taxonomy" id="946362"/>
    <lineage>
        <taxon>Eukaryota</taxon>
        <taxon>Choanoflagellata</taxon>
        <taxon>Craspedida</taxon>
        <taxon>Salpingoecidae</taxon>
        <taxon>Salpingoeca</taxon>
    </lineage>
</organism>
<dbReference type="InterPro" id="IPR051617">
    <property type="entry name" value="UNC-93-like_regulator"/>
</dbReference>
<keyword evidence="5" id="KW-0325">Glycoprotein</keyword>
<dbReference type="Gene3D" id="1.20.1250.20">
    <property type="entry name" value="MFS general substrate transporter like domains"/>
    <property type="match status" value="2"/>
</dbReference>
<evidence type="ECO:0000256" key="9">
    <source>
        <dbReference type="SAM" id="Phobius"/>
    </source>
</evidence>
<dbReference type="GeneID" id="16073454"/>
<dbReference type="CDD" id="cd17338">
    <property type="entry name" value="MFS_unc93_like"/>
    <property type="match status" value="1"/>
</dbReference>
<dbReference type="AlphaFoldDB" id="F2UDC9"/>
<feature type="transmembrane region" description="Helical" evidence="9">
    <location>
        <begin position="439"/>
        <end position="458"/>
    </location>
</feature>
<feature type="region of interest" description="Disordered" evidence="8">
    <location>
        <begin position="464"/>
        <end position="515"/>
    </location>
</feature>
<dbReference type="OrthoDB" id="196103at2759"/>
<feature type="compositionally biased region" description="Gly residues" evidence="8">
    <location>
        <begin position="26"/>
        <end position="36"/>
    </location>
</feature>
<feature type="transmembrane region" description="Helical" evidence="9">
    <location>
        <begin position="126"/>
        <end position="146"/>
    </location>
</feature>
<feature type="transmembrane region" description="Helical" evidence="9">
    <location>
        <begin position="304"/>
        <end position="322"/>
    </location>
</feature>
<dbReference type="OMA" id="HECCLIG"/>
<dbReference type="InParanoid" id="F2UDC9"/>
<accession>F2UDC9</accession>
<keyword evidence="2 9" id="KW-0812">Transmembrane</keyword>
<dbReference type="KEGG" id="sre:PTSG_12375"/>
<evidence type="ECO:0000256" key="1">
    <source>
        <dbReference type="ARBA" id="ARBA00004141"/>
    </source>
</evidence>
<evidence type="ECO:0000256" key="6">
    <source>
        <dbReference type="ARBA" id="ARBA00040302"/>
    </source>
</evidence>
<feature type="transmembrane region" description="Helical" evidence="9">
    <location>
        <begin position="275"/>
        <end position="292"/>
    </location>
</feature>
<evidence type="ECO:0000256" key="3">
    <source>
        <dbReference type="ARBA" id="ARBA00022989"/>
    </source>
</evidence>
<evidence type="ECO:0000256" key="7">
    <source>
        <dbReference type="ARBA" id="ARBA00041910"/>
    </source>
</evidence>
<dbReference type="Proteomes" id="UP000007799">
    <property type="component" value="Unassembled WGS sequence"/>
</dbReference>
<evidence type="ECO:0000256" key="8">
    <source>
        <dbReference type="SAM" id="MobiDB-lite"/>
    </source>
</evidence>
<dbReference type="SUPFAM" id="SSF103473">
    <property type="entry name" value="MFS general substrate transporter"/>
    <property type="match status" value="1"/>
</dbReference>
<name>F2UDC9_SALR5</name>
<feature type="compositionally biased region" description="Basic residues" evidence="8">
    <location>
        <begin position="487"/>
        <end position="506"/>
    </location>
</feature>
<dbReference type="InterPro" id="IPR036259">
    <property type="entry name" value="MFS_trans_sf"/>
</dbReference>